<comment type="cofactor">
    <cofactor evidence="11">
        <name>pyruvate</name>
        <dbReference type="ChEBI" id="CHEBI:15361"/>
    </cofactor>
    <text evidence="11">Binds 1 pyruvoyl group covalently per subunit.</text>
</comment>
<proteinExistence type="inferred from homology"/>
<comment type="subcellular location">
    <subcellularLocation>
        <location evidence="11">Cell membrane</location>
        <topology evidence="11">Peripheral membrane protein</topology>
    </subcellularLocation>
</comment>
<reference evidence="13 14" key="1">
    <citation type="submission" date="2018-11" db="EMBL/GenBank/DDBJ databases">
        <title>Genomic Encyclopedia of Type Strains, Phase IV (KMG-IV): sequencing the most valuable type-strain genomes for metagenomic binning, comparative biology and taxonomic classification.</title>
        <authorList>
            <person name="Goeker M."/>
        </authorList>
    </citation>
    <scope>NUCLEOTIDE SEQUENCE [LARGE SCALE GENOMIC DNA]</scope>
    <source>
        <strain evidence="13 14">DSM 5900</strain>
    </source>
</reference>
<evidence type="ECO:0000256" key="8">
    <source>
        <dbReference type="ARBA" id="ARBA00023239"/>
    </source>
</evidence>
<evidence type="ECO:0000313" key="13">
    <source>
        <dbReference type="EMBL" id="ROP84088.1"/>
    </source>
</evidence>
<evidence type="ECO:0000256" key="1">
    <source>
        <dbReference type="ARBA" id="ARBA00022475"/>
    </source>
</evidence>
<keyword evidence="8 11" id="KW-0456">Lyase</keyword>
<accession>A0A3N1L0G9</accession>
<feature type="site" description="Cleavage (non-hydrolytic); by autocatalysis" evidence="11">
    <location>
        <begin position="185"/>
        <end position="186"/>
    </location>
</feature>
<comment type="similarity">
    <text evidence="11">Belongs to the phosphatidylserine decarboxylase family. PSD-A subfamily.</text>
</comment>
<dbReference type="PANTHER" id="PTHR35809:SF1">
    <property type="entry name" value="ARCHAETIDYLSERINE DECARBOXYLASE PROENZYME-RELATED"/>
    <property type="match status" value="1"/>
</dbReference>
<evidence type="ECO:0000256" key="12">
    <source>
        <dbReference type="SAM" id="Phobius"/>
    </source>
</evidence>
<dbReference type="EMBL" id="RJKX01000015">
    <property type="protein sequence ID" value="ROP84088.1"/>
    <property type="molecule type" value="Genomic_DNA"/>
</dbReference>
<organism evidence="13 14">
    <name type="scientific">Stella humosa</name>
    <dbReference type="NCBI Taxonomy" id="94"/>
    <lineage>
        <taxon>Bacteria</taxon>
        <taxon>Pseudomonadati</taxon>
        <taxon>Pseudomonadota</taxon>
        <taxon>Alphaproteobacteria</taxon>
        <taxon>Rhodospirillales</taxon>
        <taxon>Stellaceae</taxon>
        <taxon>Stella</taxon>
    </lineage>
</organism>
<dbReference type="InterPro" id="IPR033175">
    <property type="entry name" value="PSD-A"/>
</dbReference>
<gene>
    <name evidence="11" type="primary">psd</name>
    <name evidence="13" type="ORF">EDC65_3435</name>
</gene>
<evidence type="ECO:0000256" key="2">
    <source>
        <dbReference type="ARBA" id="ARBA00022516"/>
    </source>
</evidence>
<dbReference type="Pfam" id="PF02666">
    <property type="entry name" value="PS_Dcarbxylase"/>
    <property type="match status" value="1"/>
</dbReference>
<dbReference type="GO" id="GO:0005886">
    <property type="term" value="C:plasma membrane"/>
    <property type="evidence" value="ECO:0007669"/>
    <property type="project" value="UniProtKB-SubCell"/>
</dbReference>
<feature type="chain" id="PRO_5023305089" description="Phosphatidylserine decarboxylase alpha chain" evidence="11">
    <location>
        <begin position="186"/>
        <end position="228"/>
    </location>
</feature>
<protein>
    <recommendedName>
        <fullName evidence="11">Phosphatidylserine decarboxylase proenzyme</fullName>
        <ecNumber evidence="11">4.1.1.65</ecNumber>
    </recommendedName>
    <component>
        <recommendedName>
            <fullName evidence="11">Phosphatidylserine decarboxylase alpha chain</fullName>
        </recommendedName>
    </component>
    <component>
        <recommendedName>
            <fullName evidence="11">Phosphatidylserine decarboxylase beta chain</fullName>
        </recommendedName>
    </component>
</protein>
<dbReference type="HAMAP" id="MF_00664">
    <property type="entry name" value="PS_decarb_PSD_A"/>
    <property type="match status" value="1"/>
</dbReference>
<evidence type="ECO:0000256" key="7">
    <source>
        <dbReference type="ARBA" id="ARBA00023209"/>
    </source>
</evidence>
<dbReference type="InterPro" id="IPR003817">
    <property type="entry name" value="PS_Dcarbxylase"/>
</dbReference>
<keyword evidence="4 11" id="KW-0443">Lipid metabolism</keyword>
<comment type="pathway">
    <text evidence="11">Phospholipid metabolism; phosphatidylethanolamine biosynthesis; phosphatidylethanolamine from CDP-diacylglycerol: step 2/2.</text>
</comment>
<evidence type="ECO:0000256" key="3">
    <source>
        <dbReference type="ARBA" id="ARBA00022793"/>
    </source>
</evidence>
<keyword evidence="2 11" id="KW-0444">Lipid biosynthesis</keyword>
<dbReference type="RefSeq" id="WP_123691737.1">
    <property type="nucleotide sequence ID" value="NZ_AP019700.1"/>
</dbReference>
<keyword evidence="6 11" id="KW-0865">Zymogen</keyword>
<keyword evidence="14" id="KW-1185">Reference proteome</keyword>
<keyword evidence="10 11" id="KW-0670">Pyruvate</keyword>
<evidence type="ECO:0000256" key="9">
    <source>
        <dbReference type="ARBA" id="ARBA00023264"/>
    </source>
</evidence>
<name>A0A3N1L0G9_9PROT</name>
<keyword evidence="5 11" id="KW-0472">Membrane</keyword>
<comment type="PTM">
    <text evidence="11">Is synthesized initially as an inactive proenzyme. Formation of the active enzyme involves a self-maturation process in which the active site pyruvoyl group is generated from an internal serine residue via an autocatalytic post-translational modification. Two non-identical subunits are generated from the proenzyme in this reaction, and the pyruvate is formed at the N-terminus of the alpha chain, which is derived from the carboxyl end of the proenzyme. The post-translation cleavage follows an unusual pathway, termed non-hydrolytic serinolysis, in which the side chain hydroxyl group of the serine supplies its oxygen atom to form the C-terminus of the beta chain, while the remainder of the serine residue undergoes an oxidative deamination to produce ammonia and the pyruvoyl prosthetic group on the alpha chain.</text>
</comment>
<keyword evidence="9 11" id="KW-1208">Phospholipid metabolism</keyword>
<dbReference type="GO" id="GO:0006646">
    <property type="term" value="P:phosphatidylethanolamine biosynthetic process"/>
    <property type="evidence" value="ECO:0007669"/>
    <property type="project" value="UniProtKB-UniRule"/>
</dbReference>
<evidence type="ECO:0000313" key="14">
    <source>
        <dbReference type="Proteomes" id="UP000278222"/>
    </source>
</evidence>
<keyword evidence="12" id="KW-1133">Transmembrane helix</keyword>
<evidence type="ECO:0000256" key="6">
    <source>
        <dbReference type="ARBA" id="ARBA00023145"/>
    </source>
</evidence>
<keyword evidence="3 11" id="KW-0210">Decarboxylase</keyword>
<keyword evidence="7 11" id="KW-0594">Phospholipid biosynthesis</keyword>
<dbReference type="AlphaFoldDB" id="A0A3N1L0G9"/>
<feature type="active site" description="Schiff-base intermediate with substrate; via pyruvic acid" evidence="11">
    <location>
        <position position="186"/>
    </location>
</feature>
<feature type="chain" id="PRO_5023305088" description="Phosphatidylserine decarboxylase beta chain" evidence="11">
    <location>
        <begin position="1"/>
        <end position="185"/>
    </location>
</feature>
<keyword evidence="1 11" id="KW-1003">Cell membrane</keyword>
<comment type="catalytic activity">
    <reaction evidence="11">
        <text>a 1,2-diacyl-sn-glycero-3-phospho-L-serine + H(+) = a 1,2-diacyl-sn-glycero-3-phosphoethanolamine + CO2</text>
        <dbReference type="Rhea" id="RHEA:20828"/>
        <dbReference type="ChEBI" id="CHEBI:15378"/>
        <dbReference type="ChEBI" id="CHEBI:16526"/>
        <dbReference type="ChEBI" id="CHEBI:57262"/>
        <dbReference type="ChEBI" id="CHEBI:64612"/>
        <dbReference type="EC" id="4.1.1.65"/>
    </reaction>
</comment>
<dbReference type="OrthoDB" id="9790893at2"/>
<sequence>MRPSYLAPIHREGWPFIAVFALVAAGLALLWQPLGWLGLLATAWCAYFFRDPARTVPDREGLVVSPADGLVQLVEPAVPPPELGMGELPRPRVSIFMNVLDVHVNRMPIAAVVARTAYRKGKFFDASLDKASLENERLALRITLGDGREMAVVQIAGLVARRIKCWAKQGDRLATGERFGLIRFGSRVDVYLPDGVAPLVAEGQRAIAGETILADLTAAEPPRRGVLR</sequence>
<feature type="modified residue" description="Pyruvic acid (Ser); by autocatalysis" evidence="11">
    <location>
        <position position="186"/>
    </location>
</feature>
<dbReference type="GO" id="GO:0004609">
    <property type="term" value="F:phosphatidylserine decarboxylase activity"/>
    <property type="evidence" value="ECO:0007669"/>
    <property type="project" value="UniProtKB-UniRule"/>
</dbReference>
<dbReference type="PANTHER" id="PTHR35809">
    <property type="entry name" value="ARCHAETIDYLSERINE DECARBOXYLASE PROENZYME-RELATED"/>
    <property type="match status" value="1"/>
</dbReference>
<dbReference type="UniPathway" id="UPA00558">
    <property type="reaction ID" value="UER00616"/>
</dbReference>
<dbReference type="NCBIfam" id="NF003678">
    <property type="entry name" value="PRK05305.1-2"/>
    <property type="match status" value="1"/>
</dbReference>
<keyword evidence="12" id="KW-0812">Transmembrane</keyword>
<dbReference type="NCBIfam" id="NF003677">
    <property type="entry name" value="PRK05305.1-1"/>
    <property type="match status" value="1"/>
</dbReference>
<evidence type="ECO:0000256" key="11">
    <source>
        <dbReference type="HAMAP-Rule" id="MF_00664"/>
    </source>
</evidence>
<comment type="subunit">
    <text evidence="11">Heterodimer of a large membrane-associated beta subunit and a small pyruvoyl-containing alpha subunit.</text>
</comment>
<dbReference type="EC" id="4.1.1.65" evidence="11"/>
<evidence type="ECO:0000256" key="4">
    <source>
        <dbReference type="ARBA" id="ARBA00023098"/>
    </source>
</evidence>
<dbReference type="NCBIfam" id="NF003679">
    <property type="entry name" value="PRK05305.1-3"/>
    <property type="match status" value="1"/>
</dbReference>
<dbReference type="Proteomes" id="UP000278222">
    <property type="component" value="Unassembled WGS sequence"/>
</dbReference>
<feature type="transmembrane region" description="Helical" evidence="12">
    <location>
        <begin position="16"/>
        <end position="49"/>
    </location>
</feature>
<evidence type="ECO:0000256" key="5">
    <source>
        <dbReference type="ARBA" id="ARBA00023136"/>
    </source>
</evidence>
<comment type="function">
    <text evidence="11">Catalyzes the formation of phosphatidylethanolamine (PtdEtn) from phosphatidylserine (PtdSer).</text>
</comment>
<comment type="caution">
    <text evidence="13">The sequence shown here is derived from an EMBL/GenBank/DDBJ whole genome shotgun (WGS) entry which is preliminary data.</text>
</comment>
<evidence type="ECO:0000256" key="10">
    <source>
        <dbReference type="ARBA" id="ARBA00023317"/>
    </source>
</evidence>